<gene>
    <name evidence="3" type="ORF">EV657_1791</name>
</gene>
<evidence type="ECO:0000313" key="4">
    <source>
        <dbReference type="Proteomes" id="UP000295484"/>
    </source>
</evidence>
<dbReference type="PANTHER" id="PTHR33055:SF13">
    <property type="entry name" value="TRANSPOSASE"/>
    <property type="match status" value="1"/>
</dbReference>
<dbReference type="Pfam" id="PF02371">
    <property type="entry name" value="Transposase_20"/>
    <property type="match status" value="1"/>
</dbReference>
<dbReference type="GO" id="GO:0003677">
    <property type="term" value="F:DNA binding"/>
    <property type="evidence" value="ECO:0007669"/>
    <property type="project" value="InterPro"/>
</dbReference>
<dbReference type="GO" id="GO:0004803">
    <property type="term" value="F:transposase activity"/>
    <property type="evidence" value="ECO:0007669"/>
    <property type="project" value="InterPro"/>
</dbReference>
<feature type="domain" description="Transposase IS116/IS110/IS902 C-terminal" evidence="2">
    <location>
        <begin position="188"/>
        <end position="269"/>
    </location>
</feature>
<evidence type="ECO:0000259" key="2">
    <source>
        <dbReference type="Pfam" id="PF02371"/>
    </source>
</evidence>
<dbReference type="Proteomes" id="UP000295484">
    <property type="component" value="Unassembled WGS sequence"/>
</dbReference>
<dbReference type="InterPro" id="IPR003346">
    <property type="entry name" value="Transposase_20"/>
</dbReference>
<feature type="domain" description="Transposase IS110-like N-terminal" evidence="1">
    <location>
        <begin position="5"/>
        <end position="143"/>
    </location>
</feature>
<dbReference type="Pfam" id="PF01548">
    <property type="entry name" value="DEDD_Tnp_IS110"/>
    <property type="match status" value="1"/>
</dbReference>
<accession>A0A4R8EZU5</accession>
<proteinExistence type="predicted"/>
<dbReference type="PANTHER" id="PTHR33055">
    <property type="entry name" value="TRANSPOSASE FOR INSERTION SEQUENCE ELEMENT IS1111A"/>
    <property type="match status" value="1"/>
</dbReference>
<evidence type="ECO:0000313" key="3">
    <source>
        <dbReference type="EMBL" id="TDX18262.1"/>
    </source>
</evidence>
<dbReference type="AlphaFoldDB" id="A0A4R8EZU5"/>
<reference evidence="3 4" key="1">
    <citation type="submission" date="2019-03" db="EMBL/GenBank/DDBJ databases">
        <title>Genomic Encyclopedia of Type Strains, Phase IV (KMG-IV): sequencing the most valuable type-strain genomes for metagenomic binning, comparative biology and taxonomic classification.</title>
        <authorList>
            <person name="Goeker M."/>
        </authorList>
    </citation>
    <scope>NUCLEOTIDE SEQUENCE [LARGE SCALE GENOMIC DNA]</scope>
    <source>
        <strain evidence="3 4">JA181</strain>
    </source>
</reference>
<organism evidence="3 4">
    <name type="scientific">Rhodovulum visakhapatnamense</name>
    <dbReference type="NCBI Taxonomy" id="364297"/>
    <lineage>
        <taxon>Bacteria</taxon>
        <taxon>Pseudomonadati</taxon>
        <taxon>Pseudomonadota</taxon>
        <taxon>Alphaproteobacteria</taxon>
        <taxon>Rhodobacterales</taxon>
        <taxon>Paracoccaceae</taxon>
        <taxon>Rhodovulum</taxon>
    </lineage>
</organism>
<protein>
    <submittedName>
        <fullName evidence="3">Transposase</fullName>
    </submittedName>
</protein>
<comment type="caution">
    <text evidence="3">The sequence shown here is derived from an EMBL/GenBank/DDBJ whole genome shotgun (WGS) entry which is preliminary data.</text>
</comment>
<dbReference type="GO" id="GO:0006313">
    <property type="term" value="P:DNA transposition"/>
    <property type="evidence" value="ECO:0007669"/>
    <property type="project" value="InterPro"/>
</dbReference>
<dbReference type="InterPro" id="IPR047650">
    <property type="entry name" value="Transpos_IS110"/>
</dbReference>
<sequence>MNDTVGIDISKATLDAFRVSDGRREQFYNDAAGLKKLKKWLGKTPVRVIYEPTGPYHRDLEQALASTSHGLVKVNPTRARRFAQATGQTAKTDRVDAELLARMGAVLNLEASPARSETLMEIKELHVARVGLIKDRTACRNRLGTARCKVIISQLNARYRQIKAQIAQIDAELVRYVKADPELARRYEILLSIPGIGQVAAIALIVEMPELGSMNAKEVASLAGLAPITRQSGMWKGKARISGGRQTIRTMLFMPALIATRFNAPLRQIHEALIGAGKPWKVSITAVMRKLVILANALVRDDRIWAEARA</sequence>
<dbReference type="EMBL" id="SOEB01000079">
    <property type="protein sequence ID" value="TDX18262.1"/>
    <property type="molecule type" value="Genomic_DNA"/>
</dbReference>
<dbReference type="InterPro" id="IPR002525">
    <property type="entry name" value="Transp_IS110-like_N"/>
</dbReference>
<name>A0A4R8EZU5_9RHOB</name>
<dbReference type="RefSeq" id="WP_134079881.1">
    <property type="nucleotide sequence ID" value="NZ_SOEB01000079.1"/>
</dbReference>
<evidence type="ECO:0000259" key="1">
    <source>
        <dbReference type="Pfam" id="PF01548"/>
    </source>
</evidence>